<keyword evidence="8 14" id="KW-0418">Kinase</keyword>
<proteinExistence type="predicted"/>
<protein>
    <recommendedName>
        <fullName evidence="3">histidine kinase</fullName>
        <ecNumber evidence="3">2.7.13.3</ecNumber>
    </recommendedName>
</protein>
<dbReference type="InterPro" id="IPR004358">
    <property type="entry name" value="Sig_transdc_His_kin-like_C"/>
</dbReference>
<dbReference type="CDD" id="cd00075">
    <property type="entry name" value="HATPase"/>
    <property type="match status" value="1"/>
</dbReference>
<evidence type="ECO:0000256" key="1">
    <source>
        <dbReference type="ARBA" id="ARBA00000085"/>
    </source>
</evidence>
<comment type="caution">
    <text evidence="14">The sequence shown here is derived from an EMBL/GenBank/DDBJ whole genome shotgun (WGS) entry which is preliminary data.</text>
</comment>
<dbReference type="GO" id="GO:0005524">
    <property type="term" value="F:ATP binding"/>
    <property type="evidence" value="ECO:0007669"/>
    <property type="project" value="UniProtKB-KW"/>
</dbReference>
<keyword evidence="11 12" id="KW-0472">Membrane</keyword>
<name>A0A4Q1D803_9BACT</name>
<dbReference type="PANTHER" id="PTHR43547:SF2">
    <property type="entry name" value="HYBRID SIGNAL TRANSDUCTION HISTIDINE KINASE C"/>
    <property type="match status" value="1"/>
</dbReference>
<dbReference type="Proteomes" id="UP000290545">
    <property type="component" value="Unassembled WGS sequence"/>
</dbReference>
<evidence type="ECO:0000259" key="13">
    <source>
        <dbReference type="PROSITE" id="PS50109"/>
    </source>
</evidence>
<comment type="subcellular location">
    <subcellularLocation>
        <location evidence="2">Cell membrane</location>
    </subcellularLocation>
</comment>
<dbReference type="InterPro" id="IPR003594">
    <property type="entry name" value="HATPase_dom"/>
</dbReference>
<organism evidence="14 15">
    <name type="scientific">Filimonas effusa</name>
    <dbReference type="NCBI Taxonomy" id="2508721"/>
    <lineage>
        <taxon>Bacteria</taxon>
        <taxon>Pseudomonadati</taxon>
        <taxon>Bacteroidota</taxon>
        <taxon>Chitinophagia</taxon>
        <taxon>Chitinophagales</taxon>
        <taxon>Chitinophagaceae</taxon>
        <taxon>Filimonas</taxon>
    </lineage>
</organism>
<reference evidence="14 15" key="1">
    <citation type="submission" date="2019-01" db="EMBL/GenBank/DDBJ databases">
        <title>Filimonas sp. strain TTM-71.</title>
        <authorList>
            <person name="Chen W.-M."/>
        </authorList>
    </citation>
    <scope>NUCLEOTIDE SEQUENCE [LARGE SCALE GENOMIC DNA]</scope>
    <source>
        <strain evidence="14 15">TTM-71</strain>
    </source>
</reference>
<dbReference type="PROSITE" id="PS50109">
    <property type="entry name" value="HIS_KIN"/>
    <property type="match status" value="1"/>
</dbReference>
<evidence type="ECO:0000256" key="9">
    <source>
        <dbReference type="ARBA" id="ARBA00022840"/>
    </source>
</evidence>
<dbReference type="Pfam" id="PF02518">
    <property type="entry name" value="HATPase_c"/>
    <property type="match status" value="1"/>
</dbReference>
<dbReference type="GO" id="GO:0000155">
    <property type="term" value="F:phosphorelay sensor kinase activity"/>
    <property type="evidence" value="ECO:0007669"/>
    <property type="project" value="InterPro"/>
</dbReference>
<dbReference type="InterPro" id="IPR036890">
    <property type="entry name" value="HATPase_C_sf"/>
</dbReference>
<dbReference type="RefSeq" id="WP_129004899.1">
    <property type="nucleotide sequence ID" value="NZ_SDHZ01000002.1"/>
</dbReference>
<dbReference type="PANTHER" id="PTHR43547">
    <property type="entry name" value="TWO-COMPONENT HISTIDINE KINASE"/>
    <property type="match status" value="1"/>
</dbReference>
<dbReference type="EC" id="2.7.13.3" evidence="3"/>
<keyword evidence="6" id="KW-0808">Transferase</keyword>
<dbReference type="InterPro" id="IPR003661">
    <property type="entry name" value="HisK_dim/P_dom"/>
</dbReference>
<keyword evidence="4" id="KW-1003">Cell membrane</keyword>
<dbReference type="AlphaFoldDB" id="A0A4Q1D803"/>
<evidence type="ECO:0000256" key="3">
    <source>
        <dbReference type="ARBA" id="ARBA00012438"/>
    </source>
</evidence>
<keyword evidence="12" id="KW-1133">Transmembrane helix</keyword>
<feature type="transmembrane region" description="Helical" evidence="12">
    <location>
        <begin position="235"/>
        <end position="257"/>
    </location>
</feature>
<evidence type="ECO:0000256" key="11">
    <source>
        <dbReference type="ARBA" id="ARBA00023136"/>
    </source>
</evidence>
<dbReference type="SMART" id="SM00387">
    <property type="entry name" value="HATPase_c"/>
    <property type="match status" value="1"/>
</dbReference>
<dbReference type="PRINTS" id="PR00344">
    <property type="entry name" value="BCTRLSENSOR"/>
</dbReference>
<feature type="transmembrane region" description="Helical" evidence="12">
    <location>
        <begin position="200"/>
        <end position="223"/>
    </location>
</feature>
<dbReference type="EMBL" id="SDHZ01000002">
    <property type="protein sequence ID" value="RXK83847.1"/>
    <property type="molecule type" value="Genomic_DNA"/>
</dbReference>
<evidence type="ECO:0000313" key="15">
    <source>
        <dbReference type="Proteomes" id="UP000290545"/>
    </source>
</evidence>
<dbReference type="FunFam" id="3.30.565.10:FF:000023">
    <property type="entry name" value="PAS domain-containing sensor histidine kinase"/>
    <property type="match status" value="1"/>
</dbReference>
<evidence type="ECO:0000256" key="10">
    <source>
        <dbReference type="ARBA" id="ARBA00023012"/>
    </source>
</evidence>
<evidence type="ECO:0000256" key="5">
    <source>
        <dbReference type="ARBA" id="ARBA00022553"/>
    </source>
</evidence>
<evidence type="ECO:0000256" key="8">
    <source>
        <dbReference type="ARBA" id="ARBA00022777"/>
    </source>
</evidence>
<dbReference type="OrthoDB" id="9804645at2"/>
<dbReference type="SUPFAM" id="SSF55874">
    <property type="entry name" value="ATPase domain of HSP90 chaperone/DNA topoisomerase II/histidine kinase"/>
    <property type="match status" value="1"/>
</dbReference>
<keyword evidence="9" id="KW-0067">ATP-binding</keyword>
<evidence type="ECO:0000256" key="12">
    <source>
        <dbReference type="SAM" id="Phobius"/>
    </source>
</evidence>
<evidence type="ECO:0000256" key="7">
    <source>
        <dbReference type="ARBA" id="ARBA00022741"/>
    </source>
</evidence>
<dbReference type="SMART" id="SM00388">
    <property type="entry name" value="HisKA"/>
    <property type="match status" value="1"/>
</dbReference>
<accession>A0A4Q1D803</accession>
<dbReference type="InterPro" id="IPR036097">
    <property type="entry name" value="HisK_dim/P_sf"/>
</dbReference>
<dbReference type="InterPro" id="IPR005467">
    <property type="entry name" value="His_kinase_dom"/>
</dbReference>
<sequence length="496" mass="56043">MINRLYLSRLLMSATLLLIAGFLCYWLTQQYKTEYNTLQRKTDLLLREAVQQVQAERMKGLHLSFNDSAAPGKRRIAFAISTGKEAGLDSLLKQRTSAGGNFRMHFHERDDLPPPPVINMAIAHMIDSLSENSKSHGGRDSQDVKKLLEALKKVDDSIPLRKLEPRYLHLLQQDHIGLGFILKRTTLHNRRAAMDSVPQITGAGLVTRFAMSGFNAPWAYYAVFDNPFPYIAKQLLQPFLFSLLLLGITTVSFIFLYRNMLVQRRLADMKNEFISNITHELKTPVATVNVAIEALRNFNVLEDTERTREYLDISAVELQRLNLLIDKVLRLSMFENRAVALQPAPVDMATLVHDVLTGMKLQLEKANASVQVKCSDDLPAVYADKMHLTSVVYNLLDNAIKYSPGHPVINISLFKQQDSVYLEVADNGIGIAPVYTQKIFEKFFRIPYNDRHQTRGYGLGLSYVAHIISLHKGSVTVTSEEGKGSTFTVKLPLDHE</sequence>
<evidence type="ECO:0000256" key="6">
    <source>
        <dbReference type="ARBA" id="ARBA00022679"/>
    </source>
</evidence>
<evidence type="ECO:0000256" key="2">
    <source>
        <dbReference type="ARBA" id="ARBA00004236"/>
    </source>
</evidence>
<feature type="transmembrane region" description="Helical" evidence="12">
    <location>
        <begin position="6"/>
        <end position="27"/>
    </location>
</feature>
<evidence type="ECO:0000256" key="4">
    <source>
        <dbReference type="ARBA" id="ARBA00022475"/>
    </source>
</evidence>
<keyword evidence="12" id="KW-0812">Transmembrane</keyword>
<dbReference type="GO" id="GO:0005886">
    <property type="term" value="C:plasma membrane"/>
    <property type="evidence" value="ECO:0007669"/>
    <property type="project" value="UniProtKB-SubCell"/>
</dbReference>
<comment type="catalytic activity">
    <reaction evidence="1">
        <text>ATP + protein L-histidine = ADP + protein N-phospho-L-histidine.</text>
        <dbReference type="EC" id="2.7.13.3"/>
    </reaction>
</comment>
<keyword evidence="7" id="KW-0547">Nucleotide-binding</keyword>
<dbReference type="CDD" id="cd00082">
    <property type="entry name" value="HisKA"/>
    <property type="match status" value="1"/>
</dbReference>
<gene>
    <name evidence="14" type="ORF">ESB13_17405</name>
</gene>
<keyword evidence="10" id="KW-0902">Two-component regulatory system</keyword>
<evidence type="ECO:0000313" key="14">
    <source>
        <dbReference type="EMBL" id="RXK83847.1"/>
    </source>
</evidence>
<dbReference type="SUPFAM" id="SSF47384">
    <property type="entry name" value="Homodimeric domain of signal transducing histidine kinase"/>
    <property type="match status" value="1"/>
</dbReference>
<dbReference type="Gene3D" id="3.30.565.10">
    <property type="entry name" value="Histidine kinase-like ATPase, C-terminal domain"/>
    <property type="match status" value="1"/>
</dbReference>
<keyword evidence="15" id="KW-1185">Reference proteome</keyword>
<feature type="domain" description="Histidine kinase" evidence="13">
    <location>
        <begin position="276"/>
        <end position="495"/>
    </location>
</feature>
<dbReference type="Pfam" id="PF00512">
    <property type="entry name" value="HisKA"/>
    <property type="match status" value="1"/>
</dbReference>
<dbReference type="Gene3D" id="1.10.287.130">
    <property type="match status" value="1"/>
</dbReference>
<keyword evidence="5" id="KW-0597">Phosphoprotein</keyword>